<dbReference type="Proteomes" id="UP001194469">
    <property type="component" value="Unassembled WGS sequence"/>
</dbReference>
<feature type="domain" description="UDP N-acetylglucosamine O-acyltransferase C-terminal" evidence="7">
    <location>
        <begin position="177"/>
        <end position="257"/>
    </location>
</feature>
<dbReference type="Pfam" id="PF00132">
    <property type="entry name" value="Hexapep"/>
    <property type="match status" value="1"/>
</dbReference>
<dbReference type="GO" id="GO:0008780">
    <property type="term" value="F:acyl-[acyl-carrier-protein]-UDP-N-acetylglucosamine O-acyltransferase activity"/>
    <property type="evidence" value="ECO:0007669"/>
    <property type="project" value="UniProtKB-EC"/>
</dbReference>
<reference evidence="8 9" key="1">
    <citation type="submission" date="2019-08" db="EMBL/GenBank/DDBJ databases">
        <authorList>
            <person name="Luo N."/>
        </authorList>
    </citation>
    <scope>NUCLEOTIDE SEQUENCE [LARGE SCALE GENOMIC DNA]</scope>
    <source>
        <strain evidence="8 9">NCIMB 9442</strain>
    </source>
</reference>
<evidence type="ECO:0000256" key="2">
    <source>
        <dbReference type="ARBA" id="ARBA00022556"/>
    </source>
</evidence>
<dbReference type="NCBIfam" id="NF003657">
    <property type="entry name" value="PRK05289.1"/>
    <property type="match status" value="1"/>
</dbReference>
<keyword evidence="1 6" id="KW-0444">Lipid biosynthesis</keyword>
<keyword evidence="4 6" id="KW-0443">Lipid metabolism</keyword>
<dbReference type="CDD" id="cd03351">
    <property type="entry name" value="LbH_UDP-GlcNAc_AT"/>
    <property type="match status" value="1"/>
</dbReference>
<dbReference type="Pfam" id="PF13720">
    <property type="entry name" value="Acetyltransf_11"/>
    <property type="match status" value="1"/>
</dbReference>
<dbReference type="PIRSF" id="PIRSF000456">
    <property type="entry name" value="UDP-GlcNAc_acltr"/>
    <property type="match status" value="1"/>
</dbReference>
<comment type="function">
    <text evidence="6">Involved in the biosynthesis of lipid A, a phosphorylated glycolipid that anchors the lipopolysaccharide to the outer membrane of the cell.</text>
</comment>
<dbReference type="PANTHER" id="PTHR43480:SF1">
    <property type="entry name" value="ACYL-[ACYL-CARRIER-PROTEIN]--UDP-N-ACETYLGLUCOSAMINE O-ACYLTRANSFERASE, MITOCHONDRIAL-RELATED"/>
    <property type="match status" value="1"/>
</dbReference>
<evidence type="ECO:0000256" key="6">
    <source>
        <dbReference type="HAMAP-Rule" id="MF_00387"/>
    </source>
</evidence>
<evidence type="ECO:0000256" key="5">
    <source>
        <dbReference type="ARBA" id="ARBA00023315"/>
    </source>
</evidence>
<dbReference type="NCBIfam" id="TIGR01852">
    <property type="entry name" value="lipid_A_lpxA"/>
    <property type="match status" value="1"/>
</dbReference>
<evidence type="ECO:0000256" key="1">
    <source>
        <dbReference type="ARBA" id="ARBA00022516"/>
    </source>
</evidence>
<evidence type="ECO:0000313" key="8">
    <source>
        <dbReference type="EMBL" id="MBG3875453.1"/>
    </source>
</evidence>
<dbReference type="InterPro" id="IPR010137">
    <property type="entry name" value="Lipid_A_LpxA"/>
</dbReference>
<dbReference type="InterPro" id="IPR001451">
    <property type="entry name" value="Hexapep"/>
</dbReference>
<dbReference type="HAMAP" id="MF_00387">
    <property type="entry name" value="LpxA"/>
    <property type="match status" value="1"/>
</dbReference>
<dbReference type="EMBL" id="VRYY01000001">
    <property type="protein sequence ID" value="MBG3875453.1"/>
    <property type="molecule type" value="Genomic_DNA"/>
</dbReference>
<name>A0ABS0IZ26_9BACT</name>
<evidence type="ECO:0000256" key="4">
    <source>
        <dbReference type="ARBA" id="ARBA00023098"/>
    </source>
</evidence>
<evidence type="ECO:0000313" key="9">
    <source>
        <dbReference type="Proteomes" id="UP001194469"/>
    </source>
</evidence>
<comment type="pathway">
    <text evidence="6">Glycolipid biosynthesis; lipid IV(A) biosynthesis; lipid IV(A) from (3R)-3-hydroxytetradecanoyl-[acyl-carrier-protein] and UDP-N-acetyl-alpha-D-glucosamine: step 1/6.</text>
</comment>
<evidence type="ECO:0000256" key="3">
    <source>
        <dbReference type="ARBA" id="ARBA00022679"/>
    </source>
</evidence>
<comment type="caution">
    <text evidence="8">The sequence shown here is derived from an EMBL/GenBank/DDBJ whole genome shotgun (WGS) entry which is preliminary data.</text>
</comment>
<dbReference type="PANTHER" id="PTHR43480">
    <property type="entry name" value="ACYL-[ACYL-CARRIER-PROTEIN]--UDP-N-ACETYLGLUCOSAMINE O-ACYLTRANSFERASE"/>
    <property type="match status" value="1"/>
</dbReference>
<keyword evidence="3 6" id="KW-0808">Transferase</keyword>
<dbReference type="InterPro" id="IPR037157">
    <property type="entry name" value="Acetyltransf_C_sf"/>
</dbReference>
<keyword evidence="5 6" id="KW-0012">Acyltransferase</keyword>
<comment type="catalytic activity">
    <reaction evidence="6">
        <text>a (3R)-hydroxyacyl-[ACP] + UDP-N-acetyl-alpha-D-glucosamine = a UDP-3-O-[(3R)-3-hydroxyacyl]-N-acetyl-alpha-D-glucosamine + holo-[ACP]</text>
        <dbReference type="Rhea" id="RHEA:67812"/>
        <dbReference type="Rhea" id="RHEA-COMP:9685"/>
        <dbReference type="Rhea" id="RHEA-COMP:9945"/>
        <dbReference type="ChEBI" id="CHEBI:57705"/>
        <dbReference type="ChEBI" id="CHEBI:64479"/>
        <dbReference type="ChEBI" id="CHEBI:78827"/>
        <dbReference type="ChEBI" id="CHEBI:173225"/>
        <dbReference type="EC" id="2.3.1.129"/>
    </reaction>
</comment>
<evidence type="ECO:0000259" key="7">
    <source>
        <dbReference type="Pfam" id="PF13720"/>
    </source>
</evidence>
<keyword evidence="9" id="KW-1185">Reference proteome</keyword>
<dbReference type="InterPro" id="IPR029098">
    <property type="entry name" value="Acetyltransf_C"/>
</dbReference>
<organism evidence="8 9">
    <name type="scientific">Nitratidesulfovibrio oxamicus</name>
    <dbReference type="NCBI Taxonomy" id="32016"/>
    <lineage>
        <taxon>Bacteria</taxon>
        <taxon>Pseudomonadati</taxon>
        <taxon>Thermodesulfobacteriota</taxon>
        <taxon>Desulfovibrionia</taxon>
        <taxon>Desulfovibrionales</taxon>
        <taxon>Desulfovibrionaceae</taxon>
        <taxon>Nitratidesulfovibrio</taxon>
    </lineage>
</organism>
<dbReference type="RefSeq" id="WP_196607748.1">
    <property type="nucleotide sequence ID" value="NZ_VRYY01000001.1"/>
</dbReference>
<comment type="similarity">
    <text evidence="6">Belongs to the transferase hexapeptide repeat family. LpxA subfamily.</text>
</comment>
<keyword evidence="6" id="KW-0963">Cytoplasm</keyword>
<dbReference type="Gene3D" id="2.160.10.10">
    <property type="entry name" value="Hexapeptide repeat proteins"/>
    <property type="match status" value="1"/>
</dbReference>
<gene>
    <name evidence="6 8" type="primary">lpxA</name>
    <name evidence="8" type="ORF">FVW20_00025</name>
</gene>
<dbReference type="InterPro" id="IPR011004">
    <property type="entry name" value="Trimer_LpxA-like_sf"/>
</dbReference>
<sequence>MAAQVHPSAFVHESARLGDGVVVGPCAVIEEDVVIGAESRIEAFASVKSHTRMGARNHIHSYACVGGEPQDLKFHGEVTTLEMGDGNTVREFATLHRGTEGGGGVTRIGSNNLLMAYTHVAHDCILGSGIVMSNGATLAGHVHVGDHVILSGLSAVHQFVRIGDHAFVGGMSGIAQDLPPFMLAVGHRAGVHSPNLVGLRRMQATREVIAALKNAYRLVWNSEVPRKEALEQLEYELGNYPEVLLFVEFIRASERGILPASQGTPV</sequence>
<dbReference type="SUPFAM" id="SSF51161">
    <property type="entry name" value="Trimeric LpxA-like enzymes"/>
    <property type="match status" value="1"/>
</dbReference>
<comment type="subcellular location">
    <subcellularLocation>
        <location evidence="6">Cytoplasm</location>
    </subcellularLocation>
</comment>
<protein>
    <recommendedName>
        <fullName evidence="6">Acyl-[acyl-carrier-protein]--UDP-N-acetylglucosamine O-acyltransferase</fullName>
        <shortName evidence="6">UDP-N-acetylglucosamine acyltransferase</shortName>
        <ecNumber evidence="6">2.3.1.129</ecNumber>
    </recommendedName>
</protein>
<proteinExistence type="inferred from homology"/>
<accession>A0ABS0IZ26</accession>
<keyword evidence="2 6" id="KW-0441">Lipid A biosynthesis</keyword>
<dbReference type="EC" id="2.3.1.129" evidence="6"/>
<keyword evidence="6" id="KW-0677">Repeat</keyword>
<comment type="subunit">
    <text evidence="6">Homotrimer.</text>
</comment>
<dbReference type="Gene3D" id="1.20.1180.10">
    <property type="entry name" value="Udp N-acetylglucosamine O-acyltransferase, C-terminal domain"/>
    <property type="match status" value="1"/>
</dbReference>